<evidence type="ECO:0000313" key="2">
    <source>
        <dbReference type="EMBL" id="GHC98740.1"/>
    </source>
</evidence>
<proteinExistence type="predicted"/>
<sequence>MHPRLPRFLPVLLACATALACSAAQAEPQRVARWEVERFVLLSADVRHPEGLAADPASEQLYVGTFDARMPPSARNNQLLRYAADGRLLAQRSFGESPLTGLAVADGKLYLLNFGAGRLQRIALDFDAAAPVEDVARFEALAPAAPAPRRIDNPDGSQDTVVFGAAGLPAINGMVFDRAGNLYVSDSFQGAIYRIAQATRCAPCTVSTLLRDPLLATAGALPFGANGLALNADESVLYINNAGDGRVLRLPLPDGPLTVLAEGLYGADGLQFHGGRLWVVANQIDTVLALDEAGRVRGRAGAFLGIAADGAPEGLLFPASTAVLGDWMFVTNLALPLTARTGDEWEEEVQRWSLSRFRLPARP</sequence>
<dbReference type="PANTHER" id="PTHR47572">
    <property type="entry name" value="LIPOPROTEIN-RELATED"/>
    <property type="match status" value="1"/>
</dbReference>
<dbReference type="EMBL" id="BMYK01000027">
    <property type="protein sequence ID" value="GHC98740.1"/>
    <property type="molecule type" value="Genomic_DNA"/>
</dbReference>
<dbReference type="RefSeq" id="WP_189690049.1">
    <property type="nucleotide sequence ID" value="NZ_BMYK01000027.1"/>
</dbReference>
<keyword evidence="3" id="KW-1185">Reference proteome</keyword>
<dbReference type="InterPro" id="IPR011042">
    <property type="entry name" value="6-blade_b-propeller_TolB-like"/>
</dbReference>
<dbReference type="Proteomes" id="UP000626210">
    <property type="component" value="Unassembled WGS sequence"/>
</dbReference>
<reference evidence="3" key="1">
    <citation type="journal article" date="2019" name="Int. J. Syst. Evol. Microbiol.">
        <title>The Global Catalogue of Microorganisms (GCM) 10K type strain sequencing project: providing services to taxonomists for standard genome sequencing and annotation.</title>
        <authorList>
            <consortium name="The Broad Institute Genomics Platform"/>
            <consortium name="The Broad Institute Genome Sequencing Center for Infectious Disease"/>
            <person name="Wu L."/>
            <person name="Ma J."/>
        </authorList>
    </citation>
    <scope>NUCLEOTIDE SEQUENCE [LARGE SCALE GENOMIC DNA]</scope>
    <source>
        <strain evidence="3">KCTC 23314</strain>
    </source>
</reference>
<dbReference type="Gene3D" id="2.120.10.30">
    <property type="entry name" value="TolB, C-terminal domain"/>
    <property type="match status" value="2"/>
</dbReference>
<dbReference type="PANTHER" id="PTHR47572:SF4">
    <property type="entry name" value="LACTONASE DRP35"/>
    <property type="match status" value="1"/>
</dbReference>
<accession>A0ABQ3GAK3</accession>
<gene>
    <name evidence="2" type="ORF">GCM10007320_54720</name>
</gene>
<feature type="signal peptide" evidence="1">
    <location>
        <begin position="1"/>
        <end position="26"/>
    </location>
</feature>
<keyword evidence="1" id="KW-0732">Signal</keyword>
<dbReference type="SUPFAM" id="SSF101898">
    <property type="entry name" value="NHL repeat"/>
    <property type="match status" value="1"/>
</dbReference>
<name>A0ABQ3GAK3_9BURK</name>
<dbReference type="InterPro" id="IPR051262">
    <property type="entry name" value="SMP-30/CGR1_Lactonase"/>
</dbReference>
<evidence type="ECO:0000313" key="3">
    <source>
        <dbReference type="Proteomes" id="UP000626210"/>
    </source>
</evidence>
<evidence type="ECO:0008006" key="4">
    <source>
        <dbReference type="Google" id="ProtNLM"/>
    </source>
</evidence>
<dbReference type="PROSITE" id="PS51257">
    <property type="entry name" value="PROKAR_LIPOPROTEIN"/>
    <property type="match status" value="1"/>
</dbReference>
<organism evidence="2 3">
    <name type="scientific">Pseudorhodoferax aquiterrae</name>
    <dbReference type="NCBI Taxonomy" id="747304"/>
    <lineage>
        <taxon>Bacteria</taxon>
        <taxon>Pseudomonadati</taxon>
        <taxon>Pseudomonadota</taxon>
        <taxon>Betaproteobacteria</taxon>
        <taxon>Burkholderiales</taxon>
        <taxon>Comamonadaceae</taxon>
    </lineage>
</organism>
<feature type="chain" id="PRO_5046494855" description="Sugar lactone lactonase YvrE" evidence="1">
    <location>
        <begin position="27"/>
        <end position="363"/>
    </location>
</feature>
<protein>
    <recommendedName>
        <fullName evidence="4">Sugar lactone lactonase YvrE</fullName>
    </recommendedName>
</protein>
<comment type="caution">
    <text evidence="2">The sequence shown here is derived from an EMBL/GenBank/DDBJ whole genome shotgun (WGS) entry which is preliminary data.</text>
</comment>
<evidence type="ECO:0000256" key="1">
    <source>
        <dbReference type="SAM" id="SignalP"/>
    </source>
</evidence>